<evidence type="ECO:0000313" key="3">
    <source>
        <dbReference type="Proteomes" id="UP000601099"/>
    </source>
</evidence>
<proteinExistence type="predicted"/>
<dbReference type="RefSeq" id="WP_196956236.1">
    <property type="nucleotide sequence ID" value="NZ_JADWYK010000011.1"/>
</dbReference>
<dbReference type="Gene3D" id="2.40.128.270">
    <property type="match status" value="1"/>
</dbReference>
<dbReference type="InterPro" id="IPR038670">
    <property type="entry name" value="HslJ-like_sf"/>
</dbReference>
<evidence type="ECO:0000256" key="1">
    <source>
        <dbReference type="SAM" id="SignalP"/>
    </source>
</evidence>
<reference evidence="2 3" key="1">
    <citation type="submission" date="2020-11" db="EMBL/GenBank/DDBJ databases">
        <title>Hymenobacter sp.</title>
        <authorList>
            <person name="Kim M.K."/>
        </authorList>
    </citation>
    <scope>NUCLEOTIDE SEQUENCE [LARGE SCALE GENOMIC DNA]</scope>
    <source>
        <strain evidence="2 3">BT594</strain>
    </source>
</reference>
<organism evidence="2 3">
    <name type="scientific">Hymenobacter guriensis</name>
    <dbReference type="NCBI Taxonomy" id="2793065"/>
    <lineage>
        <taxon>Bacteria</taxon>
        <taxon>Pseudomonadati</taxon>
        <taxon>Bacteroidota</taxon>
        <taxon>Cytophagia</taxon>
        <taxon>Cytophagales</taxon>
        <taxon>Hymenobacteraceae</taxon>
        <taxon>Hymenobacter</taxon>
    </lineage>
</organism>
<dbReference type="Proteomes" id="UP000601099">
    <property type="component" value="Unassembled WGS sequence"/>
</dbReference>
<comment type="caution">
    <text evidence="2">The sequence shown here is derived from an EMBL/GenBank/DDBJ whole genome shotgun (WGS) entry which is preliminary data.</text>
</comment>
<sequence length="161" mass="17203">MTTRHAILFSGLATGLLVASIAYALPTSAGSPPWLLCSLDGKKLPPTHATRPSDTGFSSAAAWSLSALPQPLAGSGTFSCPLSLRVRSWVHVIATMLHCDDATAKFELRYLNLLGQVSYYETSGRHLYLYDDAHQQPRLAFELQANHAPLAASVAPASPTL</sequence>
<name>A0ABS0L554_9BACT</name>
<feature type="chain" id="PRO_5047525220" evidence="1">
    <location>
        <begin position="25"/>
        <end position="161"/>
    </location>
</feature>
<feature type="signal peptide" evidence="1">
    <location>
        <begin position="1"/>
        <end position="24"/>
    </location>
</feature>
<dbReference type="EMBL" id="JADWYK010000011">
    <property type="protein sequence ID" value="MBG8555214.1"/>
    <property type="molecule type" value="Genomic_DNA"/>
</dbReference>
<keyword evidence="3" id="KW-1185">Reference proteome</keyword>
<keyword evidence="1" id="KW-0732">Signal</keyword>
<protein>
    <submittedName>
        <fullName evidence="2">META domain-containing protein</fullName>
    </submittedName>
</protein>
<gene>
    <name evidence="2" type="ORF">I5L79_16810</name>
</gene>
<evidence type="ECO:0000313" key="2">
    <source>
        <dbReference type="EMBL" id="MBG8555214.1"/>
    </source>
</evidence>
<accession>A0ABS0L554</accession>